<evidence type="ECO:0000256" key="6">
    <source>
        <dbReference type="ARBA" id="ARBA00022670"/>
    </source>
</evidence>
<evidence type="ECO:0000256" key="12">
    <source>
        <dbReference type="ARBA" id="ARBA00023049"/>
    </source>
</evidence>
<dbReference type="Gene3D" id="3.40.630.10">
    <property type="entry name" value="Zn peptidases"/>
    <property type="match status" value="1"/>
</dbReference>
<feature type="region of interest" description="Disordered" evidence="16">
    <location>
        <begin position="549"/>
        <end position="594"/>
    </location>
</feature>
<evidence type="ECO:0000313" key="22">
    <source>
        <dbReference type="Proteomes" id="UP001161438"/>
    </source>
</evidence>
<evidence type="ECO:0000256" key="13">
    <source>
        <dbReference type="ARBA" id="ARBA00023136"/>
    </source>
</evidence>
<dbReference type="GO" id="GO:0006508">
    <property type="term" value="P:proteolysis"/>
    <property type="evidence" value="ECO:0007669"/>
    <property type="project" value="UniProtKB-KW"/>
</dbReference>
<dbReference type="FunFam" id="3.40.630.10:FF:000057">
    <property type="entry name" value="Vacuolar membrane protease"/>
    <property type="match status" value="1"/>
</dbReference>
<evidence type="ECO:0000256" key="2">
    <source>
        <dbReference type="ARBA" id="ARBA00003273"/>
    </source>
</evidence>
<proteinExistence type="inferred from homology"/>
<feature type="transmembrane region" description="Helical" evidence="17">
    <location>
        <begin position="630"/>
        <end position="648"/>
    </location>
</feature>
<dbReference type="InterPro" id="IPR045175">
    <property type="entry name" value="M28_fam"/>
</dbReference>
<keyword evidence="6 15" id="KW-0645">Protease</keyword>
<dbReference type="InterPro" id="IPR007484">
    <property type="entry name" value="Peptidase_M28"/>
</dbReference>
<evidence type="ECO:0000259" key="19">
    <source>
        <dbReference type="Pfam" id="PF22250"/>
    </source>
</evidence>
<evidence type="ECO:0000256" key="16">
    <source>
        <dbReference type="SAM" id="MobiDB-lite"/>
    </source>
</evidence>
<feature type="compositionally biased region" description="Polar residues" evidence="16">
    <location>
        <begin position="571"/>
        <end position="580"/>
    </location>
</feature>
<dbReference type="Pfam" id="PF22251">
    <property type="entry name" value="PFF1_TM"/>
    <property type="match status" value="1"/>
</dbReference>
<evidence type="ECO:0000256" key="8">
    <source>
        <dbReference type="ARBA" id="ARBA00022723"/>
    </source>
</evidence>
<feature type="transmembrane region" description="Helical" evidence="17">
    <location>
        <begin position="392"/>
        <end position="413"/>
    </location>
</feature>
<feature type="domain" description="Vacuolar membrane protease C-terminal" evidence="19">
    <location>
        <begin position="725"/>
        <end position="973"/>
    </location>
</feature>
<reference evidence="21" key="1">
    <citation type="submission" date="2022-10" db="EMBL/GenBank/DDBJ databases">
        <authorList>
            <person name="Byrne P K."/>
        </authorList>
    </citation>
    <scope>NUCLEOTIDE SEQUENCE</scope>
    <source>
        <strain evidence="21">IFO1815</strain>
    </source>
</reference>
<keyword evidence="12" id="KW-0482">Metalloprotease</keyword>
<dbReference type="SUPFAM" id="SSF53187">
    <property type="entry name" value="Zn-dependent exopeptidases"/>
    <property type="match status" value="1"/>
</dbReference>
<feature type="compositionally biased region" description="Low complexity" evidence="16">
    <location>
        <begin position="554"/>
        <end position="563"/>
    </location>
</feature>
<gene>
    <name evidence="21" type="primary">SMKI02G1840</name>
    <name evidence="21" type="ORF">SMKI_02G1840</name>
</gene>
<dbReference type="EC" id="3.4.-.-" evidence="15"/>
<evidence type="ECO:0000256" key="3">
    <source>
        <dbReference type="ARBA" id="ARBA00004128"/>
    </source>
</evidence>
<feature type="domain" description="Peptidase M28" evidence="18">
    <location>
        <begin position="136"/>
        <end position="323"/>
    </location>
</feature>
<dbReference type="Pfam" id="PF04389">
    <property type="entry name" value="Peptidase_M28"/>
    <property type="match status" value="1"/>
</dbReference>
<dbReference type="InterPro" id="IPR048024">
    <property type="entry name" value="Fxna-like_M28_dom"/>
</dbReference>
<dbReference type="CDD" id="cd03875">
    <property type="entry name" value="M28_Fxna_like"/>
    <property type="match status" value="1"/>
</dbReference>
<feature type="domain" description="Vacuolar membrane protease transmembrane" evidence="20">
    <location>
        <begin position="396"/>
        <end position="698"/>
    </location>
</feature>
<dbReference type="InterPro" id="IPR053976">
    <property type="entry name" value="PFF1_TM"/>
</dbReference>
<sequence length="979" mass="111582">MKLKSLLRSVFKYRKTNLSLLLFFTYSIIALLYIFDHEHYKLNLPKKGEYPQLNDLLETAWTDLQIITASFHPYTSKENDKVHDYLLSRVLEITSNVSFASVSDDNENKRSILFQQQDPFNTSSDVTRVTYFESSNILVKLEGQNPDQEGLLLSAHFDSVPTSHGATDDGIGVVSLLANLKYHINHRPNRTLIFNFNNNEEFGLLGASTYFHHPWSSLTKYVINLEGTGAGGKAVLFRTSDTSTAKIYQLSVKENPFGNSIYQQGFYSGYVRSETDYKVYEENGMRGWDIAFYKPRNIYHTMKDSIQYTTKASLWHMLHTSLQLSSYVVSNSLDTLDQTPACYFDFIGLKFFVMSAKTLFYWNCVFLLVSSIMAIGLYLIARDRMTWKSYSLLLWLRFPLSLATGVVVQKFFFDGITHYNHLTFSRNYFWPVSAFFTQVLVINYIFIKCSNRFFPSSDIKDLSIIELFIMLWTVLLFTSKLLYSSDYKYTGVYPFSIFFLLITTAAILRLLGLALRTKPRKDYDRESMNHHANDSSHSRINIEEENHENHENLEQSQNQSLLSQDEHTSTQEDTLPTTLDDSPHHINDDQDIDALSPQHDERAPLLKGFGHVEEGLGSVESTSKAKYIDYVWIIQFLVIVPISSFILFNSVDAVMDALNQTVQEGTKATFDIIRFGMVGGILIALPILPFFYKVNFMTISLTVLLLLISVSKTLLEPPFTNKNPLKVRFSQSIDLSHGDAASVHVFGREGKLLKPMLQDLPSVKYSSTLINCTSVTNGMELCTYDGMQPNLLSTDEKTNISDMVKVHVLRDNRNSTERSPYEPIIAELLLEVKENRACTLSFNDKSQAKSPVREITVYQEKKFPAEPANVTKTIKSSTGINELQLHKLDFDQDAYHIAVQWFPKILTDGDLDDDNLSLKDELSVSISCYWGDYDSESVVNGTAVRKIPAFDELLNYAPPSFSFANEQKGLVIVKDVIIL</sequence>
<evidence type="ECO:0000256" key="14">
    <source>
        <dbReference type="ARBA" id="ARBA00023180"/>
    </source>
</evidence>
<keyword evidence="8 15" id="KW-0479">Metal-binding</keyword>
<evidence type="ECO:0000256" key="7">
    <source>
        <dbReference type="ARBA" id="ARBA00022692"/>
    </source>
</evidence>
<evidence type="ECO:0000256" key="1">
    <source>
        <dbReference type="ARBA" id="ARBA00001947"/>
    </source>
</evidence>
<feature type="transmembrane region" description="Helical" evidence="17">
    <location>
        <begin position="668"/>
        <end position="688"/>
    </location>
</feature>
<evidence type="ECO:0000259" key="20">
    <source>
        <dbReference type="Pfam" id="PF22251"/>
    </source>
</evidence>
<evidence type="ECO:0000256" key="4">
    <source>
        <dbReference type="ARBA" id="ARBA00010918"/>
    </source>
</evidence>
<evidence type="ECO:0000256" key="17">
    <source>
        <dbReference type="SAM" id="Phobius"/>
    </source>
</evidence>
<keyword evidence="10 15" id="KW-0862">Zinc</keyword>
<evidence type="ECO:0000256" key="5">
    <source>
        <dbReference type="ARBA" id="ARBA00022554"/>
    </source>
</evidence>
<feature type="transmembrane region" description="Helical" evidence="17">
    <location>
        <begin position="359"/>
        <end position="380"/>
    </location>
</feature>
<dbReference type="Pfam" id="PF22250">
    <property type="entry name" value="PFF1_C"/>
    <property type="match status" value="1"/>
</dbReference>
<keyword evidence="22" id="KW-1185">Reference proteome</keyword>
<evidence type="ECO:0000256" key="9">
    <source>
        <dbReference type="ARBA" id="ARBA00022801"/>
    </source>
</evidence>
<dbReference type="AlphaFoldDB" id="A0AA35IUT4"/>
<keyword evidence="13 17" id="KW-0472">Membrane</keyword>
<feature type="transmembrane region" description="Helical" evidence="17">
    <location>
        <begin position="459"/>
        <end position="483"/>
    </location>
</feature>
<keyword evidence="5" id="KW-0926">Vacuole</keyword>
<feature type="transmembrane region" description="Helical" evidence="17">
    <location>
        <begin position="428"/>
        <end position="447"/>
    </location>
</feature>
<comment type="cofactor">
    <cofactor evidence="1">
        <name>Zn(2+)</name>
        <dbReference type="ChEBI" id="CHEBI:29105"/>
    </cofactor>
</comment>
<keyword evidence="9 15" id="KW-0378">Hydrolase</keyword>
<evidence type="ECO:0000256" key="10">
    <source>
        <dbReference type="ARBA" id="ARBA00022833"/>
    </source>
</evidence>
<dbReference type="PANTHER" id="PTHR12147:SF58">
    <property type="entry name" value="VACUOLAR MEMBRANE PROTEASE"/>
    <property type="match status" value="1"/>
</dbReference>
<keyword evidence="7 17" id="KW-0812">Transmembrane</keyword>
<dbReference type="InterPro" id="IPR053975">
    <property type="entry name" value="PFF1_C"/>
</dbReference>
<dbReference type="PANTHER" id="PTHR12147">
    <property type="entry name" value="METALLOPEPTIDASE M28 FAMILY MEMBER"/>
    <property type="match status" value="1"/>
</dbReference>
<feature type="transmembrane region" description="Helical" evidence="17">
    <location>
        <begin position="16"/>
        <end position="35"/>
    </location>
</feature>
<evidence type="ECO:0000313" key="21">
    <source>
        <dbReference type="EMBL" id="CAI4037314.1"/>
    </source>
</evidence>
<keyword evidence="11 17" id="KW-1133">Transmembrane helix</keyword>
<dbReference type="GO" id="GO:0005774">
    <property type="term" value="C:vacuolar membrane"/>
    <property type="evidence" value="ECO:0007669"/>
    <property type="project" value="UniProtKB-SubCell"/>
</dbReference>
<comment type="similarity">
    <text evidence="4 15">Belongs to the peptidase M28 family.</text>
</comment>
<dbReference type="GO" id="GO:0046872">
    <property type="term" value="F:metal ion binding"/>
    <property type="evidence" value="ECO:0007669"/>
    <property type="project" value="UniProtKB-KW"/>
</dbReference>
<dbReference type="GO" id="GO:0008235">
    <property type="term" value="F:metalloexopeptidase activity"/>
    <property type="evidence" value="ECO:0007669"/>
    <property type="project" value="InterPro"/>
</dbReference>
<keyword evidence="14" id="KW-0325">Glycoprotein</keyword>
<accession>A0AA35IUT4</accession>
<dbReference type="RefSeq" id="XP_056080431.1">
    <property type="nucleotide sequence ID" value="XM_056223230.1"/>
</dbReference>
<dbReference type="Proteomes" id="UP001161438">
    <property type="component" value="Chromosome 2"/>
</dbReference>
<dbReference type="GeneID" id="80916527"/>
<protein>
    <recommendedName>
        <fullName evidence="15">Peptide hydrolase</fullName>
        <ecNumber evidence="15">3.4.-.-</ecNumber>
    </recommendedName>
</protein>
<evidence type="ECO:0000256" key="15">
    <source>
        <dbReference type="RuleBase" id="RU361240"/>
    </source>
</evidence>
<dbReference type="EMBL" id="OX365758">
    <property type="protein sequence ID" value="CAI4037314.1"/>
    <property type="molecule type" value="Genomic_DNA"/>
</dbReference>
<comment type="subcellular location">
    <subcellularLocation>
        <location evidence="3">Vacuole membrane</location>
        <topology evidence="3">Multi-pass membrane protein</topology>
    </subcellularLocation>
</comment>
<organism evidence="21 22">
    <name type="scientific">Saccharomyces mikatae IFO 1815</name>
    <dbReference type="NCBI Taxonomy" id="226126"/>
    <lineage>
        <taxon>Eukaryota</taxon>
        <taxon>Fungi</taxon>
        <taxon>Dikarya</taxon>
        <taxon>Ascomycota</taxon>
        <taxon>Saccharomycotina</taxon>
        <taxon>Saccharomycetes</taxon>
        <taxon>Saccharomycetales</taxon>
        <taxon>Saccharomycetaceae</taxon>
        <taxon>Saccharomyces</taxon>
    </lineage>
</organism>
<name>A0AA35IUT4_SACMI</name>
<evidence type="ECO:0000259" key="18">
    <source>
        <dbReference type="Pfam" id="PF04389"/>
    </source>
</evidence>
<feature type="transmembrane region" description="Helical" evidence="17">
    <location>
        <begin position="495"/>
        <end position="515"/>
    </location>
</feature>
<comment type="function">
    <text evidence="2">May be involved in vacuolar sorting and osmoregulation.</text>
</comment>
<evidence type="ECO:0000256" key="11">
    <source>
        <dbReference type="ARBA" id="ARBA00022989"/>
    </source>
</evidence>